<sequence>MAQNLAASMHHAGSAPVNTTSRLKGGGGQPQMVSKYQMRVLAWNYQGAGSPLVIPYLKEAGGLALMWKNELKIEKILFTHITIEAKILASNQNDAWWCVCLYASTDDQWGGRIRGNWSFKDFREFINTNEYVDLGYEGLPWTWSNSWDNARSIKERLDRAFGSVAWVNAYPSTKVVHLKNQASDHSMVLLDSNPKPKKARRRFHFDARWLQYFEVEGVVRNAWNRQIEGSKGFKVAKKVKECRNALTRWNKGINSNSKKEIKKLKEELEKIQIASGGNKSTMADELKKLLIDAYKKEEQFWHQKSRIKWLKEGGHNSAFFHTCVATRRKKNRISKIQKAQGGWCENDAEIGEEVAEYYRKLFTSSQPDDFEEILNGIPKTITTEMNLQLTKPVTEKEVKAALVFPCILTRHQDPMLNNKRGGKDAYMALKIDMSKAYYRVEWKFLFAVMCRMGFCPKWIKWIHGCLSSMSFSFNINGEKQGYVCPTRGIRQGDPLSPYLFLFCVEALSRLLKQATEDNRISRIKISRQSPTISHLFFADDSLMFCKANTAEAEEIMRILKCYERASGQQINIEKSSVFLSKNIAQTEAEAVLRPLGNIQLVTQSKYLGLPMVIGISKNSVLMFIKEKMCKKLQSWKGKMLSSTGKEVLLKSVALALLSYAMSVFKLSAGLCKELCEMMAKFWWGSDSREKKMHWKSWGNISDVKGKGGLGFRDVKNGASWIWQSLHSSIGMLESGLIKQVGDGNTIAIWKDRWLKNSSGKISTPKPHNCPYDEVSDLIHDHKWNMDIINSLFSAEEIKLITAIPISLFGGKDRYTWCSSANGEYTTKTGYVKAKESMERNNKRLLQHESTSMNKQNSRIWHQVWDLNTKHKIKHFLWKCLHDILPTHENIFRRTGKGEPWCRSCGESAETLEHLLFFCRTSEQIWKAFPIKWDGLEHLKGSFWSWWESLQQARERADGKAHIEMTANLLWHIWKARNNWNFNLINREGYRIS</sequence>
<reference evidence="4" key="2">
    <citation type="submission" date="2025-08" db="UniProtKB">
        <authorList>
            <consortium name="RefSeq"/>
        </authorList>
    </citation>
    <scope>IDENTIFICATION</scope>
    <source>
        <tissue evidence="4">Leaves</tissue>
    </source>
</reference>
<name>A0ABM4U5R9_COFAR</name>
<evidence type="ECO:0000259" key="2">
    <source>
        <dbReference type="PROSITE" id="PS50878"/>
    </source>
</evidence>
<dbReference type="Proteomes" id="UP001652660">
    <property type="component" value="Chromosome 1c"/>
</dbReference>
<dbReference type="Gene3D" id="3.60.10.10">
    <property type="entry name" value="Endonuclease/exonuclease/phosphatase"/>
    <property type="match status" value="1"/>
</dbReference>
<feature type="region of interest" description="Disordered" evidence="1">
    <location>
        <begin position="1"/>
        <end position="30"/>
    </location>
</feature>
<reference evidence="3" key="1">
    <citation type="journal article" date="2025" name="Foods">
        <title>Unveiling the Microbial Signatures of Arabica Coffee Cherries: Insights into Ripeness Specific Diversity, Functional Traits, and Implications for Quality and Safety.</title>
        <authorList>
            <consortium name="RefSeq"/>
            <person name="Tenea G.N."/>
            <person name="Cifuentes V."/>
            <person name="Reyes P."/>
            <person name="Cevallos-Vallejos M."/>
        </authorList>
    </citation>
    <scope>NUCLEOTIDE SEQUENCE [LARGE SCALE GENOMIC DNA]</scope>
</reference>
<proteinExistence type="predicted"/>
<gene>
    <name evidence="4" type="primary">LOC140005510</name>
</gene>
<dbReference type="Pfam" id="PF13966">
    <property type="entry name" value="zf-RVT"/>
    <property type="match status" value="1"/>
</dbReference>
<dbReference type="InterPro" id="IPR043502">
    <property type="entry name" value="DNA/RNA_pol_sf"/>
</dbReference>
<dbReference type="SUPFAM" id="SSF56672">
    <property type="entry name" value="DNA/RNA polymerases"/>
    <property type="match status" value="1"/>
</dbReference>
<dbReference type="PANTHER" id="PTHR33116">
    <property type="entry name" value="REVERSE TRANSCRIPTASE ZINC-BINDING DOMAIN-CONTAINING PROTEIN-RELATED-RELATED"/>
    <property type="match status" value="1"/>
</dbReference>
<dbReference type="Pfam" id="PF00078">
    <property type="entry name" value="RVT_1"/>
    <property type="match status" value="1"/>
</dbReference>
<keyword evidence="3" id="KW-1185">Reference proteome</keyword>
<dbReference type="PROSITE" id="PS50878">
    <property type="entry name" value="RT_POL"/>
    <property type="match status" value="1"/>
</dbReference>
<dbReference type="InterPro" id="IPR026960">
    <property type="entry name" value="RVT-Znf"/>
</dbReference>
<dbReference type="GeneID" id="140005510"/>
<accession>A0ABM4U5R9</accession>
<organism evidence="3 4">
    <name type="scientific">Coffea arabica</name>
    <name type="common">Arabian coffee</name>
    <dbReference type="NCBI Taxonomy" id="13443"/>
    <lineage>
        <taxon>Eukaryota</taxon>
        <taxon>Viridiplantae</taxon>
        <taxon>Streptophyta</taxon>
        <taxon>Embryophyta</taxon>
        <taxon>Tracheophyta</taxon>
        <taxon>Spermatophyta</taxon>
        <taxon>Magnoliopsida</taxon>
        <taxon>eudicotyledons</taxon>
        <taxon>Gunneridae</taxon>
        <taxon>Pentapetalae</taxon>
        <taxon>asterids</taxon>
        <taxon>lamiids</taxon>
        <taxon>Gentianales</taxon>
        <taxon>Rubiaceae</taxon>
        <taxon>Ixoroideae</taxon>
        <taxon>Gardenieae complex</taxon>
        <taxon>Bertiereae - Coffeeae clade</taxon>
        <taxon>Coffeeae</taxon>
        <taxon>Coffea</taxon>
    </lineage>
</organism>
<evidence type="ECO:0000313" key="4">
    <source>
        <dbReference type="RefSeq" id="XP_071902615.1"/>
    </source>
</evidence>
<dbReference type="PANTHER" id="PTHR33116:SF86">
    <property type="entry name" value="REVERSE TRANSCRIPTASE DOMAIN-CONTAINING PROTEIN"/>
    <property type="match status" value="1"/>
</dbReference>
<protein>
    <recommendedName>
        <fullName evidence="2">Reverse transcriptase domain-containing protein</fullName>
    </recommendedName>
</protein>
<dbReference type="RefSeq" id="XP_071902615.1">
    <property type="nucleotide sequence ID" value="XM_072046514.1"/>
</dbReference>
<dbReference type="InterPro" id="IPR036691">
    <property type="entry name" value="Endo/exonu/phosph_ase_sf"/>
</dbReference>
<feature type="domain" description="Reverse transcriptase" evidence="2">
    <location>
        <begin position="358"/>
        <end position="611"/>
    </location>
</feature>
<evidence type="ECO:0000313" key="3">
    <source>
        <dbReference type="Proteomes" id="UP001652660"/>
    </source>
</evidence>
<dbReference type="InterPro" id="IPR000477">
    <property type="entry name" value="RT_dom"/>
</dbReference>
<evidence type="ECO:0000256" key="1">
    <source>
        <dbReference type="SAM" id="MobiDB-lite"/>
    </source>
</evidence>
<dbReference type="SUPFAM" id="SSF56219">
    <property type="entry name" value="DNase I-like"/>
    <property type="match status" value="1"/>
</dbReference>